<dbReference type="EMBL" id="AP027272">
    <property type="protein sequence ID" value="BDX06719.1"/>
    <property type="molecule type" value="Genomic_DNA"/>
</dbReference>
<keyword evidence="2" id="KW-1185">Reference proteome</keyword>
<name>A0AA48HRM7_9ALTE</name>
<proteinExistence type="predicted"/>
<evidence type="ECO:0000313" key="2">
    <source>
        <dbReference type="Proteomes" id="UP001333710"/>
    </source>
</evidence>
<protein>
    <submittedName>
        <fullName evidence="1">Uncharacterized protein</fullName>
    </submittedName>
</protein>
<dbReference type="RefSeq" id="WP_338292725.1">
    <property type="nucleotide sequence ID" value="NZ_AP027272.1"/>
</dbReference>
<accession>A0AA48HRM7</accession>
<dbReference type="Proteomes" id="UP001333710">
    <property type="component" value="Chromosome"/>
</dbReference>
<sequence length="73" mass="8080">MNLSNKISKTKMVLTVGTFLLLQHGGPVIILANIDEKQQELVVEEGEGPNKCKKVRQDCDEDFLTGLLDLVLV</sequence>
<gene>
    <name evidence="1" type="ORF">MACH26_22400</name>
</gene>
<reference evidence="1" key="1">
    <citation type="submission" date="2023-01" db="EMBL/GenBank/DDBJ databases">
        <title>Complete genome sequence of Planctobacterium marinum strain Dej080120_11.</title>
        <authorList>
            <person name="Ueki S."/>
            <person name="Maruyama F."/>
        </authorList>
    </citation>
    <scope>NUCLEOTIDE SEQUENCE</scope>
    <source>
        <strain evidence="1">Dej080120_11</strain>
    </source>
</reference>
<organism evidence="1 2">
    <name type="scientific">Planctobacterium marinum</name>
    <dbReference type="NCBI Taxonomy" id="1631968"/>
    <lineage>
        <taxon>Bacteria</taxon>
        <taxon>Pseudomonadati</taxon>
        <taxon>Pseudomonadota</taxon>
        <taxon>Gammaproteobacteria</taxon>
        <taxon>Alteromonadales</taxon>
        <taxon>Alteromonadaceae</taxon>
        <taxon>Planctobacterium</taxon>
    </lineage>
</organism>
<evidence type="ECO:0000313" key="1">
    <source>
        <dbReference type="EMBL" id="BDX06719.1"/>
    </source>
</evidence>
<dbReference type="KEGG" id="pmaw:MACH26_22400"/>
<dbReference type="AlphaFoldDB" id="A0AA48HRM7"/>